<protein>
    <submittedName>
        <fullName evidence="2">Uncharacterized protein</fullName>
    </submittedName>
</protein>
<evidence type="ECO:0000313" key="3">
    <source>
        <dbReference type="Proteomes" id="UP000078397"/>
    </source>
</evidence>
<feature type="transmembrane region" description="Helical" evidence="1">
    <location>
        <begin position="56"/>
        <end position="79"/>
    </location>
</feature>
<dbReference type="RefSeq" id="XP_018147121.1">
    <property type="nucleotide sequence ID" value="XM_018291157.1"/>
</dbReference>
<dbReference type="OrthoDB" id="5279542at2759"/>
<dbReference type="STRING" id="1380566.A0A179FY66"/>
<proteinExistence type="predicted"/>
<evidence type="ECO:0000313" key="2">
    <source>
        <dbReference type="EMBL" id="OAQ70584.1"/>
    </source>
</evidence>
<keyword evidence="1" id="KW-0472">Membrane</keyword>
<keyword evidence="3" id="KW-1185">Reference proteome</keyword>
<dbReference type="Proteomes" id="UP000078397">
    <property type="component" value="Unassembled WGS sequence"/>
</dbReference>
<sequence length="205" mass="22639">MATNSPDNTILYIRPPYRSSKKTYITKLSLRITSVILGTVVLGLLIALHLNDVDMPLLIMGPGVICGLCWSFSETICLFVRHDRNGITPGAIVGCDLVLWLGMGIATAITGFMKDGYYWQESTMRKKINRKVVTAAVLVAAIDIVFHFALFTIGCREVDAQKHIPKAAYVRMDSLAVPPPSYPGRDVELQPVNKTVDVSERTVEE</sequence>
<accession>A0A179FY66</accession>
<dbReference type="KEGG" id="pchm:VFPPC_13380"/>
<reference evidence="2 3" key="1">
    <citation type="journal article" date="2016" name="PLoS Pathog.">
        <title>Biosynthesis of antibiotic leucinostatins in bio-control fungus Purpureocillium lilacinum and their inhibition on phytophthora revealed by genome mining.</title>
        <authorList>
            <person name="Wang G."/>
            <person name="Liu Z."/>
            <person name="Lin R."/>
            <person name="Li E."/>
            <person name="Mao Z."/>
            <person name="Ling J."/>
            <person name="Yang Y."/>
            <person name="Yin W.B."/>
            <person name="Xie B."/>
        </authorList>
    </citation>
    <scope>NUCLEOTIDE SEQUENCE [LARGE SCALE GENOMIC DNA]</scope>
    <source>
        <strain evidence="2">170</strain>
    </source>
</reference>
<feature type="transmembrane region" description="Helical" evidence="1">
    <location>
        <begin position="28"/>
        <end position="50"/>
    </location>
</feature>
<comment type="caution">
    <text evidence="2">The sequence shown here is derived from an EMBL/GenBank/DDBJ whole genome shotgun (WGS) entry which is preliminary data.</text>
</comment>
<keyword evidence="1" id="KW-1133">Transmembrane helix</keyword>
<keyword evidence="1" id="KW-0812">Transmembrane</keyword>
<evidence type="ECO:0000256" key="1">
    <source>
        <dbReference type="SAM" id="Phobius"/>
    </source>
</evidence>
<dbReference type="AlphaFoldDB" id="A0A179FY66"/>
<organism evidence="2 3">
    <name type="scientific">Pochonia chlamydosporia 170</name>
    <dbReference type="NCBI Taxonomy" id="1380566"/>
    <lineage>
        <taxon>Eukaryota</taxon>
        <taxon>Fungi</taxon>
        <taxon>Dikarya</taxon>
        <taxon>Ascomycota</taxon>
        <taxon>Pezizomycotina</taxon>
        <taxon>Sordariomycetes</taxon>
        <taxon>Hypocreomycetidae</taxon>
        <taxon>Hypocreales</taxon>
        <taxon>Clavicipitaceae</taxon>
        <taxon>Pochonia</taxon>
    </lineage>
</organism>
<dbReference type="GeneID" id="28855151"/>
<dbReference type="EMBL" id="LSBJ02000002">
    <property type="protein sequence ID" value="OAQ70584.1"/>
    <property type="molecule type" value="Genomic_DNA"/>
</dbReference>
<gene>
    <name evidence="2" type="ORF">VFPPC_13380</name>
</gene>
<feature type="transmembrane region" description="Helical" evidence="1">
    <location>
        <begin position="91"/>
        <end position="112"/>
    </location>
</feature>
<feature type="transmembrane region" description="Helical" evidence="1">
    <location>
        <begin position="132"/>
        <end position="153"/>
    </location>
</feature>
<name>A0A179FY66_METCM</name>